<dbReference type="InterPro" id="IPR041588">
    <property type="entry name" value="Integrase_H2C2"/>
</dbReference>
<gene>
    <name evidence="3" type="ORF">FWK35_00009919</name>
</gene>
<keyword evidence="4" id="KW-1185">Reference proteome</keyword>
<protein>
    <recommendedName>
        <fullName evidence="1">RNA-directed DNA polymerase</fullName>
        <ecNumber evidence="1">2.7.7.49</ecNumber>
    </recommendedName>
</protein>
<evidence type="ECO:0000256" key="1">
    <source>
        <dbReference type="ARBA" id="ARBA00012493"/>
    </source>
</evidence>
<sequence length="158" mass="17671">MVFCIDSTRADHCLLVVPKSMRKGVVIAAHDYGSRFAVDGTVARITDDYGFAGMRRYIKHHISMCDDCLVHKKSAGRRPAELHPVPPGIRPFQEDHINHLRPFEITPSSRNQYLLVVIDNLTKYVHLYPCSTTNTAAVLPVLDTNVKQITNSISATTL</sequence>
<dbReference type="PANTHER" id="PTHR37984:SF15">
    <property type="entry name" value="INTEGRASE CATALYTIC DOMAIN-CONTAINING PROTEIN"/>
    <property type="match status" value="1"/>
</dbReference>
<dbReference type="InterPro" id="IPR050951">
    <property type="entry name" value="Retrovirus_Pol_polyprotein"/>
</dbReference>
<dbReference type="PANTHER" id="PTHR37984">
    <property type="entry name" value="PROTEIN CBG26694"/>
    <property type="match status" value="1"/>
</dbReference>
<dbReference type="Gene3D" id="3.30.420.10">
    <property type="entry name" value="Ribonuclease H-like superfamily/Ribonuclease H"/>
    <property type="match status" value="1"/>
</dbReference>
<dbReference type="Pfam" id="PF17921">
    <property type="entry name" value="Integrase_H2C2"/>
    <property type="match status" value="1"/>
</dbReference>
<dbReference type="AlphaFoldDB" id="A0A6G0ZGI9"/>
<evidence type="ECO:0000313" key="3">
    <source>
        <dbReference type="EMBL" id="KAF0769598.1"/>
    </source>
</evidence>
<dbReference type="Gene3D" id="1.10.340.70">
    <property type="match status" value="1"/>
</dbReference>
<feature type="domain" description="Integrase zinc-binding" evidence="2">
    <location>
        <begin position="17"/>
        <end position="73"/>
    </location>
</feature>
<dbReference type="GO" id="GO:0003964">
    <property type="term" value="F:RNA-directed DNA polymerase activity"/>
    <property type="evidence" value="ECO:0007669"/>
    <property type="project" value="UniProtKB-EC"/>
</dbReference>
<dbReference type="GO" id="GO:0003676">
    <property type="term" value="F:nucleic acid binding"/>
    <property type="evidence" value="ECO:0007669"/>
    <property type="project" value="InterPro"/>
</dbReference>
<dbReference type="InterPro" id="IPR012337">
    <property type="entry name" value="RNaseH-like_sf"/>
</dbReference>
<evidence type="ECO:0000313" key="4">
    <source>
        <dbReference type="Proteomes" id="UP000478052"/>
    </source>
</evidence>
<accession>A0A6G0ZGI9</accession>
<dbReference type="OrthoDB" id="7693916at2759"/>
<dbReference type="EC" id="2.7.7.49" evidence="1"/>
<dbReference type="Proteomes" id="UP000478052">
    <property type="component" value="Unassembled WGS sequence"/>
</dbReference>
<organism evidence="3 4">
    <name type="scientific">Aphis craccivora</name>
    <name type="common">Cowpea aphid</name>
    <dbReference type="NCBI Taxonomy" id="307492"/>
    <lineage>
        <taxon>Eukaryota</taxon>
        <taxon>Metazoa</taxon>
        <taxon>Ecdysozoa</taxon>
        <taxon>Arthropoda</taxon>
        <taxon>Hexapoda</taxon>
        <taxon>Insecta</taxon>
        <taxon>Pterygota</taxon>
        <taxon>Neoptera</taxon>
        <taxon>Paraneoptera</taxon>
        <taxon>Hemiptera</taxon>
        <taxon>Sternorrhyncha</taxon>
        <taxon>Aphidomorpha</taxon>
        <taxon>Aphidoidea</taxon>
        <taxon>Aphididae</taxon>
        <taxon>Aphidini</taxon>
        <taxon>Aphis</taxon>
        <taxon>Aphis</taxon>
    </lineage>
</organism>
<proteinExistence type="predicted"/>
<comment type="caution">
    <text evidence="3">The sequence shown here is derived from an EMBL/GenBank/DDBJ whole genome shotgun (WGS) entry which is preliminary data.</text>
</comment>
<name>A0A6G0ZGI9_APHCR</name>
<dbReference type="EMBL" id="VUJU01000568">
    <property type="protein sequence ID" value="KAF0769598.1"/>
    <property type="molecule type" value="Genomic_DNA"/>
</dbReference>
<evidence type="ECO:0000259" key="2">
    <source>
        <dbReference type="Pfam" id="PF17921"/>
    </source>
</evidence>
<dbReference type="SUPFAM" id="SSF53098">
    <property type="entry name" value="Ribonuclease H-like"/>
    <property type="match status" value="1"/>
</dbReference>
<dbReference type="InterPro" id="IPR036397">
    <property type="entry name" value="RNaseH_sf"/>
</dbReference>
<reference evidence="3 4" key="1">
    <citation type="submission" date="2019-08" db="EMBL/GenBank/DDBJ databases">
        <title>Whole genome of Aphis craccivora.</title>
        <authorList>
            <person name="Voronova N.V."/>
            <person name="Shulinski R.S."/>
            <person name="Bandarenka Y.V."/>
            <person name="Zhorov D.G."/>
            <person name="Warner D."/>
        </authorList>
    </citation>
    <scope>NUCLEOTIDE SEQUENCE [LARGE SCALE GENOMIC DNA]</scope>
    <source>
        <strain evidence="3">180601</strain>
        <tissue evidence="3">Whole Body</tissue>
    </source>
</reference>